<dbReference type="InterPro" id="IPR011991">
    <property type="entry name" value="ArsR-like_HTH"/>
</dbReference>
<dbReference type="InterPro" id="IPR036388">
    <property type="entry name" value="WH-like_DNA-bd_sf"/>
</dbReference>
<evidence type="ECO:0000256" key="4">
    <source>
        <dbReference type="SAM" id="MobiDB-lite"/>
    </source>
</evidence>
<dbReference type="RefSeq" id="WP_395121389.1">
    <property type="nucleotide sequence ID" value="NZ_CP170721.1"/>
</dbReference>
<reference evidence="6" key="1">
    <citation type="submission" date="2024-10" db="EMBL/GenBank/DDBJ databases">
        <authorList>
            <person name="Lesea H.P."/>
            <person name="Kuehl J.V."/>
            <person name="Chandonia J.-M."/>
        </authorList>
    </citation>
    <scope>NUCLEOTIDE SEQUENCE</scope>
    <source>
        <strain evidence="6">FW102-FHT14D07</strain>
    </source>
</reference>
<accession>A0AB74V0L9</accession>
<dbReference type="AlphaFoldDB" id="A0AB74V0L9"/>
<feature type="region of interest" description="Disordered" evidence="4">
    <location>
        <begin position="105"/>
        <end position="125"/>
    </location>
</feature>
<protein>
    <submittedName>
        <fullName evidence="6">ArsR/SmtB family transcription factor</fullName>
    </submittedName>
</protein>
<dbReference type="PROSITE" id="PS50987">
    <property type="entry name" value="HTH_ARSR_2"/>
    <property type="match status" value="1"/>
</dbReference>
<dbReference type="InterPro" id="IPR036390">
    <property type="entry name" value="WH_DNA-bd_sf"/>
</dbReference>
<dbReference type="Pfam" id="PF12840">
    <property type="entry name" value="HTH_20"/>
    <property type="match status" value="1"/>
</dbReference>
<evidence type="ECO:0000256" key="2">
    <source>
        <dbReference type="ARBA" id="ARBA00023125"/>
    </source>
</evidence>
<organism evidence="6">
    <name type="scientific">Rhodanobacter sp. FW102-FHT14D07</name>
    <dbReference type="NCBI Taxonomy" id="3351462"/>
    <lineage>
        <taxon>Bacteria</taxon>
        <taxon>Pseudomonadati</taxon>
        <taxon>Pseudomonadota</taxon>
        <taxon>Gammaproteobacteria</taxon>
        <taxon>Lysobacterales</taxon>
        <taxon>Rhodanobacteraceae</taxon>
        <taxon>Rhodanobacter</taxon>
    </lineage>
</organism>
<evidence type="ECO:0000256" key="3">
    <source>
        <dbReference type="ARBA" id="ARBA00023163"/>
    </source>
</evidence>
<dbReference type="EMBL" id="CP170721">
    <property type="protein sequence ID" value="XIA20453.1"/>
    <property type="molecule type" value="Genomic_DNA"/>
</dbReference>
<dbReference type="GO" id="GO:0003700">
    <property type="term" value="F:DNA-binding transcription factor activity"/>
    <property type="evidence" value="ECO:0007669"/>
    <property type="project" value="InterPro"/>
</dbReference>
<keyword evidence="3" id="KW-0804">Transcription</keyword>
<dbReference type="SMART" id="SM00418">
    <property type="entry name" value="HTH_ARSR"/>
    <property type="match status" value="1"/>
</dbReference>
<keyword evidence="1" id="KW-0805">Transcription regulation</keyword>
<dbReference type="SUPFAM" id="SSF46785">
    <property type="entry name" value="Winged helix' DNA-binding domain"/>
    <property type="match status" value="1"/>
</dbReference>
<dbReference type="PRINTS" id="PR00778">
    <property type="entry name" value="HTHARSR"/>
</dbReference>
<name>A0AB74V0L9_9GAMM</name>
<dbReference type="Gene3D" id="1.10.10.10">
    <property type="entry name" value="Winged helix-like DNA-binding domain superfamily/Winged helix DNA-binding domain"/>
    <property type="match status" value="1"/>
</dbReference>
<evidence type="ECO:0000256" key="1">
    <source>
        <dbReference type="ARBA" id="ARBA00023015"/>
    </source>
</evidence>
<dbReference type="CDD" id="cd00090">
    <property type="entry name" value="HTH_ARSR"/>
    <property type="match status" value="1"/>
</dbReference>
<dbReference type="NCBIfam" id="NF033788">
    <property type="entry name" value="HTH_metalloreg"/>
    <property type="match status" value="1"/>
</dbReference>
<feature type="domain" description="HTH arsR-type" evidence="5">
    <location>
        <begin position="1"/>
        <end position="95"/>
    </location>
</feature>
<keyword evidence="2" id="KW-0238">DNA-binding</keyword>
<dbReference type="InterPro" id="IPR001845">
    <property type="entry name" value="HTH_ArsR_DNA-bd_dom"/>
</dbReference>
<dbReference type="PANTHER" id="PTHR43132:SF2">
    <property type="entry name" value="ARSENICAL RESISTANCE OPERON REPRESSOR ARSR-RELATED"/>
    <property type="match status" value="1"/>
</dbReference>
<evidence type="ECO:0000259" key="5">
    <source>
        <dbReference type="PROSITE" id="PS50987"/>
    </source>
</evidence>
<proteinExistence type="predicted"/>
<dbReference type="InterPro" id="IPR051011">
    <property type="entry name" value="Metal_resp_trans_reg"/>
</dbReference>
<dbReference type="GO" id="GO:0003677">
    <property type="term" value="F:DNA binding"/>
    <property type="evidence" value="ECO:0007669"/>
    <property type="project" value="UniProtKB-KW"/>
</dbReference>
<sequence>MQTKQALTILSALAQESRLAVYRLLIEHASDGLAVSVIAEKLGLANATLSFHLKELSHAGLVTSQQSGRFVYYAPVIEAMNDLIGYLTDHCCSQSAGACEITSASCKAPRPNSTRKTTPRRREMS</sequence>
<evidence type="ECO:0000313" key="6">
    <source>
        <dbReference type="EMBL" id="XIA20453.1"/>
    </source>
</evidence>
<gene>
    <name evidence="6" type="ORF">ACFYG5_06950</name>
</gene>
<dbReference type="PANTHER" id="PTHR43132">
    <property type="entry name" value="ARSENICAL RESISTANCE OPERON REPRESSOR ARSR-RELATED"/>
    <property type="match status" value="1"/>
</dbReference>